<organism evidence="1 2">
    <name type="scientific">Molorchus minor</name>
    <dbReference type="NCBI Taxonomy" id="1323400"/>
    <lineage>
        <taxon>Eukaryota</taxon>
        <taxon>Metazoa</taxon>
        <taxon>Ecdysozoa</taxon>
        <taxon>Arthropoda</taxon>
        <taxon>Hexapoda</taxon>
        <taxon>Insecta</taxon>
        <taxon>Pterygota</taxon>
        <taxon>Neoptera</taxon>
        <taxon>Endopterygota</taxon>
        <taxon>Coleoptera</taxon>
        <taxon>Polyphaga</taxon>
        <taxon>Cucujiformia</taxon>
        <taxon>Chrysomeloidea</taxon>
        <taxon>Cerambycidae</taxon>
        <taxon>Lamiinae</taxon>
        <taxon>Monochamini</taxon>
        <taxon>Molorchus</taxon>
    </lineage>
</organism>
<dbReference type="InterPro" id="IPR001353">
    <property type="entry name" value="Proteasome_sua/b"/>
</dbReference>
<dbReference type="Proteomes" id="UP001162164">
    <property type="component" value="Unassembled WGS sequence"/>
</dbReference>
<keyword evidence="2" id="KW-1185">Reference proteome</keyword>
<dbReference type="SUPFAM" id="SSF56235">
    <property type="entry name" value="N-terminal nucleophile aminohydrolases (Ntn hydrolases)"/>
    <property type="match status" value="1"/>
</dbReference>
<sequence>MHTRGICLLDVVGRYDEENLADNLELHNRFSHCHDITFVKITQTNKSIQKIIPRYTENTEYDELKQKYHHGKDMHGKKYSVIQDENTYELSPQEAATFTRRNLADTLRTRSAYHVNLLLAGYDEDRPQLYYLDYLASIARIRSHALWLWWLLFFKLLKKPGQGEQGYELLKKCVKEVHKRLAINLPNFKVQVIDKDGIKDMPDITLDNLN</sequence>
<comment type="caution">
    <text evidence="1">The sequence shown here is derived from an EMBL/GenBank/DDBJ whole genome shotgun (WGS) entry which is preliminary data.</text>
</comment>
<dbReference type="EMBL" id="JAPWTJ010000077">
    <property type="protein sequence ID" value="KAJ8983371.1"/>
    <property type="molecule type" value="Genomic_DNA"/>
</dbReference>
<dbReference type="Pfam" id="PF00227">
    <property type="entry name" value="Proteasome"/>
    <property type="match status" value="1"/>
</dbReference>
<name>A0ABQ9JYC7_9CUCU</name>
<evidence type="ECO:0000313" key="1">
    <source>
        <dbReference type="EMBL" id="KAJ8983371.1"/>
    </source>
</evidence>
<dbReference type="Gene3D" id="3.60.20.10">
    <property type="entry name" value="Glutamine Phosphoribosylpyrophosphate, subunit 1, domain 1"/>
    <property type="match status" value="1"/>
</dbReference>
<proteinExistence type="predicted"/>
<protein>
    <submittedName>
        <fullName evidence="1">Uncharacterized protein</fullName>
    </submittedName>
</protein>
<evidence type="ECO:0000313" key="2">
    <source>
        <dbReference type="Proteomes" id="UP001162164"/>
    </source>
</evidence>
<reference evidence="1" key="1">
    <citation type="journal article" date="2023" name="Insect Mol. Biol.">
        <title>Genome sequencing provides insights into the evolution of gene families encoding plant cell wall-degrading enzymes in longhorned beetles.</title>
        <authorList>
            <person name="Shin N.R."/>
            <person name="Okamura Y."/>
            <person name="Kirsch R."/>
            <person name="Pauchet Y."/>
        </authorList>
    </citation>
    <scope>NUCLEOTIDE SEQUENCE</scope>
    <source>
        <strain evidence="1">MMC_N1</strain>
    </source>
</reference>
<dbReference type="InterPro" id="IPR029055">
    <property type="entry name" value="Ntn_hydrolases_N"/>
</dbReference>
<accession>A0ABQ9JYC7</accession>
<gene>
    <name evidence="1" type="ORF">NQ317_010462</name>
</gene>